<evidence type="ECO:0000313" key="2">
    <source>
        <dbReference type="EMBL" id="CAG12567.1"/>
    </source>
</evidence>
<evidence type="ECO:0000256" key="1">
    <source>
        <dbReference type="SAM" id="MobiDB-lite"/>
    </source>
</evidence>
<dbReference type="KEGG" id="tng:GSTEN00034878G001"/>
<dbReference type="AlphaFoldDB" id="Q4RGB5"/>
<dbReference type="EMBL" id="CAAE01015104">
    <property type="protein sequence ID" value="CAG12567.1"/>
    <property type="molecule type" value="Genomic_DNA"/>
</dbReference>
<sequence>MEAEREKLTLKYYISEEHVGRIHKDVEASERLTDRARRELLETDAGVPCGCELDGRWDELKKAMETKEEEVAYLQHLLREQKEEMEAKGAALEERTQKATAGGGALGERGAPGGGGVRHGGAPEQGTL</sequence>
<feature type="region of interest" description="Disordered" evidence="1">
    <location>
        <begin position="85"/>
        <end position="128"/>
    </location>
</feature>
<reference evidence="2" key="2">
    <citation type="submission" date="2004-02" db="EMBL/GenBank/DDBJ databases">
        <authorList>
            <consortium name="Genoscope"/>
            <consortium name="Whitehead Institute Centre for Genome Research"/>
        </authorList>
    </citation>
    <scope>NUCLEOTIDE SEQUENCE</scope>
</reference>
<protein>
    <submittedName>
        <fullName evidence="2">(spotted green pufferfish) hypothetical protein</fullName>
    </submittedName>
</protein>
<organism evidence="2">
    <name type="scientific">Tetraodon nigroviridis</name>
    <name type="common">Spotted green pufferfish</name>
    <name type="synonym">Chelonodon nigroviridis</name>
    <dbReference type="NCBI Taxonomy" id="99883"/>
    <lineage>
        <taxon>Eukaryota</taxon>
        <taxon>Metazoa</taxon>
        <taxon>Chordata</taxon>
        <taxon>Craniata</taxon>
        <taxon>Vertebrata</taxon>
        <taxon>Euteleostomi</taxon>
        <taxon>Actinopterygii</taxon>
        <taxon>Neopterygii</taxon>
        <taxon>Teleostei</taxon>
        <taxon>Neoteleostei</taxon>
        <taxon>Acanthomorphata</taxon>
        <taxon>Eupercaria</taxon>
        <taxon>Tetraodontiformes</taxon>
        <taxon>Tetradontoidea</taxon>
        <taxon>Tetraodontidae</taxon>
        <taxon>Tetraodon</taxon>
    </lineage>
</organism>
<proteinExistence type="predicted"/>
<reference evidence="2" key="1">
    <citation type="journal article" date="2004" name="Nature">
        <title>Genome duplication in the teleost fish Tetraodon nigroviridis reveals the early vertebrate proto-karyotype.</title>
        <authorList>
            <person name="Jaillon O."/>
            <person name="Aury J.-M."/>
            <person name="Brunet F."/>
            <person name="Petit J.-L."/>
            <person name="Stange-Thomann N."/>
            <person name="Mauceli E."/>
            <person name="Bouneau L."/>
            <person name="Fischer C."/>
            <person name="Ozouf-Costaz C."/>
            <person name="Bernot A."/>
            <person name="Nicaud S."/>
            <person name="Jaffe D."/>
            <person name="Fisher S."/>
            <person name="Lutfalla G."/>
            <person name="Dossat C."/>
            <person name="Segurens B."/>
            <person name="Dasilva C."/>
            <person name="Salanoubat M."/>
            <person name="Levy M."/>
            <person name="Boudet N."/>
            <person name="Castellano S."/>
            <person name="Anthouard V."/>
            <person name="Jubin C."/>
            <person name="Castelli V."/>
            <person name="Katinka M."/>
            <person name="Vacherie B."/>
            <person name="Biemont C."/>
            <person name="Skalli Z."/>
            <person name="Cattolico L."/>
            <person name="Poulain J."/>
            <person name="De Berardinis V."/>
            <person name="Cruaud C."/>
            <person name="Duprat S."/>
            <person name="Brottier P."/>
            <person name="Coutanceau J.-P."/>
            <person name="Gouzy J."/>
            <person name="Parra G."/>
            <person name="Lardier G."/>
            <person name="Chapple C."/>
            <person name="McKernan K.J."/>
            <person name="McEwan P."/>
            <person name="Bosak S."/>
            <person name="Kellis M."/>
            <person name="Volff J.-N."/>
            <person name="Guigo R."/>
            <person name="Zody M.C."/>
            <person name="Mesirov J."/>
            <person name="Lindblad-Toh K."/>
            <person name="Birren B."/>
            <person name="Nusbaum C."/>
            <person name="Kahn D."/>
            <person name="Robinson-Rechavi M."/>
            <person name="Laudet V."/>
            <person name="Schachter V."/>
            <person name="Quetier F."/>
            <person name="Saurin W."/>
            <person name="Scarpelli C."/>
            <person name="Wincker P."/>
            <person name="Lander E.S."/>
            <person name="Weissenbach J."/>
            <person name="Roest Crollius H."/>
        </authorList>
    </citation>
    <scope>NUCLEOTIDE SEQUENCE [LARGE SCALE GENOMIC DNA]</scope>
</reference>
<name>Q4RGB5_TETNG</name>
<comment type="caution">
    <text evidence="2">The sequence shown here is derived from an EMBL/GenBank/DDBJ whole genome shotgun (WGS) entry which is preliminary data.</text>
</comment>
<feature type="compositionally biased region" description="Basic and acidic residues" evidence="1">
    <location>
        <begin position="85"/>
        <end position="97"/>
    </location>
</feature>
<feature type="compositionally biased region" description="Gly residues" evidence="1">
    <location>
        <begin position="101"/>
        <end position="119"/>
    </location>
</feature>
<accession>Q4RGB5</accession>
<gene>
    <name evidence="2" type="ORF">GSTENG00034878001</name>
</gene>